<dbReference type="Pfam" id="PF26514">
    <property type="entry name" value="DUF8173"/>
    <property type="match status" value="1"/>
</dbReference>
<dbReference type="InterPro" id="IPR058486">
    <property type="entry name" value="DUF8173"/>
</dbReference>
<dbReference type="EMBL" id="CP001687">
    <property type="protein sequence ID" value="ACV10533.1"/>
    <property type="molecule type" value="Genomic_DNA"/>
</dbReference>
<accession>C7NR96</accession>
<dbReference type="STRING" id="519442.Huta_0346"/>
<dbReference type="GeneID" id="8382610"/>
<keyword evidence="1" id="KW-0472">Membrane</keyword>
<keyword evidence="1" id="KW-0812">Transmembrane</keyword>
<feature type="transmembrane region" description="Helical" evidence="1">
    <location>
        <begin position="221"/>
        <end position="242"/>
    </location>
</feature>
<dbReference type="RefSeq" id="WP_012795410.1">
    <property type="nucleotide sequence ID" value="NC_013158.1"/>
</dbReference>
<evidence type="ECO:0000259" key="2">
    <source>
        <dbReference type="Pfam" id="PF26514"/>
    </source>
</evidence>
<feature type="domain" description="DUF8173" evidence="2">
    <location>
        <begin position="158"/>
        <end position="318"/>
    </location>
</feature>
<reference evidence="3 4" key="1">
    <citation type="journal article" date="2009" name="Stand. Genomic Sci.">
        <title>Complete genome sequence of Halorhabdus utahensis type strain (AX-2).</title>
        <authorList>
            <person name="Anderson I."/>
            <person name="Tindall B.J."/>
            <person name="Pomrenke H."/>
            <person name="Goker M."/>
            <person name="Lapidus A."/>
            <person name="Nolan M."/>
            <person name="Copeland A."/>
            <person name="Glavina Del Rio T."/>
            <person name="Chen F."/>
            <person name="Tice H."/>
            <person name="Cheng J.F."/>
            <person name="Lucas S."/>
            <person name="Chertkov O."/>
            <person name="Bruce D."/>
            <person name="Brettin T."/>
            <person name="Detter J.C."/>
            <person name="Han C."/>
            <person name="Goodwin L."/>
            <person name="Land M."/>
            <person name="Hauser L."/>
            <person name="Chang Y.J."/>
            <person name="Jeffries C.D."/>
            <person name="Pitluck S."/>
            <person name="Pati A."/>
            <person name="Mavromatis K."/>
            <person name="Ivanova N."/>
            <person name="Ovchinnikova G."/>
            <person name="Chen A."/>
            <person name="Palaniappan K."/>
            <person name="Chain P."/>
            <person name="Rohde M."/>
            <person name="Bristow J."/>
            <person name="Eisen J.A."/>
            <person name="Markowitz V."/>
            <person name="Hugenholtz P."/>
            <person name="Kyrpides N.C."/>
            <person name="Klenk H.P."/>
        </authorList>
    </citation>
    <scope>NUCLEOTIDE SEQUENCE [LARGE SCALE GENOMIC DNA]</scope>
    <source>
        <strain evidence="4">DSM 12940 / JCM 11049 / AX-2</strain>
    </source>
</reference>
<keyword evidence="4" id="KW-1185">Reference proteome</keyword>
<proteinExistence type="predicted"/>
<dbReference type="OrthoDB" id="293642at2157"/>
<organism evidence="3 4">
    <name type="scientific">Halorhabdus utahensis (strain DSM 12940 / JCM 11049 / AX-2)</name>
    <dbReference type="NCBI Taxonomy" id="519442"/>
    <lineage>
        <taxon>Archaea</taxon>
        <taxon>Methanobacteriati</taxon>
        <taxon>Methanobacteriota</taxon>
        <taxon>Stenosarchaea group</taxon>
        <taxon>Halobacteria</taxon>
        <taxon>Halobacteriales</taxon>
        <taxon>Haloarculaceae</taxon>
        <taxon>Halorhabdus</taxon>
    </lineage>
</organism>
<feature type="transmembrane region" description="Helical" evidence="1">
    <location>
        <begin position="180"/>
        <end position="201"/>
    </location>
</feature>
<dbReference type="HOGENOM" id="CLU_064234_0_0_2"/>
<gene>
    <name evidence="3" type="ordered locus">Huta_0346</name>
</gene>
<evidence type="ECO:0000256" key="1">
    <source>
        <dbReference type="SAM" id="Phobius"/>
    </source>
</evidence>
<name>C7NR96_HALUD</name>
<feature type="transmembrane region" description="Helical" evidence="1">
    <location>
        <begin position="305"/>
        <end position="323"/>
    </location>
</feature>
<evidence type="ECO:0000313" key="3">
    <source>
        <dbReference type="EMBL" id="ACV10533.1"/>
    </source>
</evidence>
<dbReference type="eggNOG" id="arCOG04555">
    <property type="taxonomic scope" value="Archaea"/>
</dbReference>
<dbReference type="Proteomes" id="UP000002071">
    <property type="component" value="Chromosome"/>
</dbReference>
<dbReference type="KEGG" id="hut:Huta_0346"/>
<protein>
    <recommendedName>
        <fullName evidence="2">DUF8173 domain-containing protein</fullName>
    </recommendedName>
</protein>
<sequence>MVSKRSLSRTNVRTITALVVVFLLLASIPGTAFAETRTGGSVVVGADETVAGDLDVFAGSVAIHGTVEGNVRAVGGTVRIDGTVTGNVSATAGSVVIGPDATIEGSLTGASGDVTIAGSVQGDVQVGAEIVRVTETAEIAGNLEYGGTLERASGASIAGTISADSDLGFDSPLGFSIPSWIVGIYAFMVGLLGAVILLGLFPDFSRSVATAGTAQPLRSGAIGIVALVGIPVGLVVLVLTIVGIPLALIGLFIYLLGLWVGSLYGRYAVGTFVLTQLDTENRWLALLTGFLAVAALGRLPVAGGLIQLVVLLVGLGGLAATLLERYRGQRSNGEGETATDGRSERVVP</sequence>
<feature type="transmembrane region" description="Helical" evidence="1">
    <location>
        <begin position="281"/>
        <end position="299"/>
    </location>
</feature>
<feature type="transmembrane region" description="Helical" evidence="1">
    <location>
        <begin position="248"/>
        <end position="269"/>
    </location>
</feature>
<keyword evidence="1" id="KW-1133">Transmembrane helix</keyword>
<evidence type="ECO:0000313" key="4">
    <source>
        <dbReference type="Proteomes" id="UP000002071"/>
    </source>
</evidence>
<dbReference type="AlphaFoldDB" id="C7NR96"/>